<organism evidence="1 2">
    <name type="scientific">Paspalum notatum var. saurae</name>
    <dbReference type="NCBI Taxonomy" id="547442"/>
    <lineage>
        <taxon>Eukaryota</taxon>
        <taxon>Viridiplantae</taxon>
        <taxon>Streptophyta</taxon>
        <taxon>Embryophyta</taxon>
        <taxon>Tracheophyta</taxon>
        <taxon>Spermatophyta</taxon>
        <taxon>Magnoliopsida</taxon>
        <taxon>Liliopsida</taxon>
        <taxon>Poales</taxon>
        <taxon>Poaceae</taxon>
        <taxon>PACMAD clade</taxon>
        <taxon>Panicoideae</taxon>
        <taxon>Andropogonodae</taxon>
        <taxon>Paspaleae</taxon>
        <taxon>Paspalinae</taxon>
        <taxon>Paspalum</taxon>
    </lineage>
</organism>
<dbReference type="InterPro" id="IPR053197">
    <property type="entry name" value="F-box_SCFL_complex_component"/>
</dbReference>
<dbReference type="Proteomes" id="UP001341281">
    <property type="component" value="Chromosome 01"/>
</dbReference>
<name>A0AAQ3SKT1_PASNO</name>
<evidence type="ECO:0000313" key="1">
    <source>
        <dbReference type="EMBL" id="WVZ53580.1"/>
    </source>
</evidence>
<dbReference type="EMBL" id="CP144745">
    <property type="protein sequence ID" value="WVZ53580.1"/>
    <property type="molecule type" value="Genomic_DNA"/>
</dbReference>
<dbReference type="PANTHER" id="PTHR34223">
    <property type="entry name" value="OS11G0201299 PROTEIN"/>
    <property type="match status" value="1"/>
</dbReference>
<gene>
    <name evidence="1" type="ORF">U9M48_004498</name>
</gene>
<proteinExistence type="predicted"/>
<sequence length="380" mass="43550">MHRIYPYILGFLPSPEAVRTSLLARRWRHLWKSATGLRVGCRNGKELMSVEEAWSLLNHLMILCGGAPLDTCELTFDDFGEQDDVAHVNLWFRQAVMCKARVLRLHILSGHWLELDNLPLVSKHLKTLHLYGVRLHSKLLNFSRRLALEYLDIECCNLSTVTKILSDSLKHLCIDDSVLPHDSRMRIQAPNLISLCLDVLRYRIPMLCSMPSLVEAFIKIDMGCSDCCNAENDETCDCESCDMADGSSNCVLLKGVSHAKNLALISTPEMFVFKKDLRWGPMFRMLKTLLLNEYWCVPNDFVALAYILEHSPVLEKLTLQLFSERLEHKVKMKLCVSSTKRSPAISEHLKKVELKCEVIDDKVLKVLKFLCTYNICFSFE</sequence>
<dbReference type="SUPFAM" id="SSF81383">
    <property type="entry name" value="F-box domain"/>
    <property type="match status" value="1"/>
</dbReference>
<dbReference type="InterPro" id="IPR036047">
    <property type="entry name" value="F-box-like_dom_sf"/>
</dbReference>
<protein>
    <submittedName>
        <fullName evidence="1">Uncharacterized protein</fullName>
    </submittedName>
</protein>
<evidence type="ECO:0000313" key="2">
    <source>
        <dbReference type="Proteomes" id="UP001341281"/>
    </source>
</evidence>
<accession>A0AAQ3SKT1</accession>
<dbReference type="PANTHER" id="PTHR34223:SF107">
    <property type="entry name" value="F-BOX DOMAIN-CONTAINING PROTEIN"/>
    <property type="match status" value="1"/>
</dbReference>
<reference evidence="1 2" key="1">
    <citation type="submission" date="2024-02" db="EMBL/GenBank/DDBJ databases">
        <title>High-quality chromosome-scale genome assembly of Pensacola bahiagrass (Paspalum notatum Flugge var. saurae).</title>
        <authorList>
            <person name="Vega J.M."/>
            <person name="Podio M."/>
            <person name="Orjuela J."/>
            <person name="Siena L.A."/>
            <person name="Pessino S.C."/>
            <person name="Combes M.C."/>
            <person name="Mariac C."/>
            <person name="Albertini E."/>
            <person name="Pupilli F."/>
            <person name="Ortiz J.P.A."/>
            <person name="Leblanc O."/>
        </authorList>
    </citation>
    <scope>NUCLEOTIDE SEQUENCE [LARGE SCALE GENOMIC DNA]</scope>
    <source>
        <strain evidence="1">R1</strain>
        <tissue evidence="1">Leaf</tissue>
    </source>
</reference>
<dbReference type="AlphaFoldDB" id="A0AAQ3SKT1"/>
<keyword evidence="2" id="KW-1185">Reference proteome</keyword>